<dbReference type="Proteomes" id="UP000581189">
    <property type="component" value="Unassembled WGS sequence"/>
</dbReference>
<gene>
    <name evidence="5" type="ORF">H3H45_01985</name>
</gene>
<dbReference type="Pfam" id="PF00497">
    <property type="entry name" value="SBP_bac_3"/>
    <property type="match status" value="1"/>
</dbReference>
<protein>
    <submittedName>
        <fullName evidence="5">Transporter substrate-binding domain-containing protein</fullName>
    </submittedName>
</protein>
<evidence type="ECO:0000259" key="4">
    <source>
        <dbReference type="Pfam" id="PF00497"/>
    </source>
</evidence>
<evidence type="ECO:0000256" key="1">
    <source>
        <dbReference type="ARBA" id="ARBA00010333"/>
    </source>
</evidence>
<dbReference type="AlphaFoldDB" id="A0A7W4H236"/>
<comment type="similarity">
    <text evidence="1">Belongs to the bacterial solute-binding protein 3 family.</text>
</comment>
<dbReference type="InterPro" id="IPR001638">
    <property type="entry name" value="Solute-binding_3/MltF_N"/>
</dbReference>
<feature type="domain" description="Solute-binding protein family 3/N-terminal" evidence="4">
    <location>
        <begin position="43"/>
        <end position="251"/>
    </location>
</feature>
<proteinExistence type="inferred from homology"/>
<organism evidence="5 6">
    <name type="scientific">Aquipseudomonas guryensis</name>
    <dbReference type="NCBI Taxonomy" id="2759165"/>
    <lineage>
        <taxon>Bacteria</taxon>
        <taxon>Pseudomonadati</taxon>
        <taxon>Pseudomonadota</taxon>
        <taxon>Gammaproteobacteria</taxon>
        <taxon>Pseudomonadales</taxon>
        <taxon>Pseudomonadaceae</taxon>
        <taxon>Aquipseudomonas</taxon>
    </lineage>
</organism>
<evidence type="ECO:0000256" key="2">
    <source>
        <dbReference type="ARBA" id="ARBA00022729"/>
    </source>
</evidence>
<keyword evidence="6" id="KW-1185">Reference proteome</keyword>
<keyword evidence="2 3" id="KW-0732">Signal</keyword>
<dbReference type="RefSeq" id="WP_182832076.1">
    <property type="nucleotide sequence ID" value="NZ_JACJFN010000001.1"/>
</dbReference>
<dbReference type="PANTHER" id="PTHR35936">
    <property type="entry name" value="MEMBRANE-BOUND LYTIC MUREIN TRANSGLYCOSYLASE F"/>
    <property type="match status" value="1"/>
</dbReference>
<accession>A0A7W4H236</accession>
<name>A0A7W4H236_9GAMM</name>
<evidence type="ECO:0000313" key="6">
    <source>
        <dbReference type="Proteomes" id="UP000581189"/>
    </source>
</evidence>
<dbReference type="EMBL" id="JACJFN010000001">
    <property type="protein sequence ID" value="MBB1517989.1"/>
    <property type="molecule type" value="Genomic_DNA"/>
</dbReference>
<feature type="signal peptide" evidence="3">
    <location>
        <begin position="1"/>
        <end position="18"/>
    </location>
</feature>
<comment type="caution">
    <text evidence="5">The sequence shown here is derived from an EMBL/GenBank/DDBJ whole genome shotgun (WGS) entry which is preliminary data.</text>
</comment>
<dbReference type="PANTHER" id="PTHR35936:SF25">
    <property type="entry name" value="ABC TRANSPORTER SUBSTRATE-BINDING PROTEIN"/>
    <property type="match status" value="1"/>
</dbReference>
<dbReference type="Gene3D" id="3.40.190.10">
    <property type="entry name" value="Periplasmic binding protein-like II"/>
    <property type="match status" value="2"/>
</dbReference>
<evidence type="ECO:0000256" key="3">
    <source>
        <dbReference type="SAM" id="SignalP"/>
    </source>
</evidence>
<evidence type="ECO:0000313" key="5">
    <source>
        <dbReference type="EMBL" id="MBB1517989.1"/>
    </source>
</evidence>
<dbReference type="SUPFAM" id="SSF53850">
    <property type="entry name" value="Periplasmic binding protein-like II"/>
    <property type="match status" value="1"/>
</dbReference>
<sequence>MIKSLAVLCLLGFCRLLAADTSDIRLSTLEWPPYTGATLPDGGYATAVVRAAFAAEGRTVEIRFYPWARALSLAETGRIDGVFPEYYDPQQRPALLLSAPFPGGPAGLLKLSHRAISLNAPPGAAPADGFSQLSGLKIGLVRGYLNHPRLDAEPGLRREYARDDLQNLSKLLAGRVDLIFIDIKVAEALIREHFPDQQQRFEALQPPLLQPTLHLAVSRATANAEAILQSFNQGLEKITQSGELQRLRQAYGL</sequence>
<reference evidence="5 6" key="1">
    <citation type="submission" date="2020-08" db="EMBL/GenBank/DDBJ databases">
        <authorList>
            <person name="Kim C.M."/>
        </authorList>
    </citation>
    <scope>NUCLEOTIDE SEQUENCE [LARGE SCALE GENOMIC DNA]</scope>
    <source>
        <strain evidence="5 6">SR9</strain>
    </source>
</reference>
<feature type="chain" id="PRO_5030943374" evidence="3">
    <location>
        <begin position="19"/>
        <end position="253"/>
    </location>
</feature>